<keyword evidence="2" id="KW-1185">Reference proteome</keyword>
<reference evidence="2" key="1">
    <citation type="submission" date="2013-06" db="EMBL/GenBank/DDBJ databases">
        <authorList>
            <person name="Zhao Q."/>
        </authorList>
    </citation>
    <scope>NUCLEOTIDE SEQUENCE</scope>
    <source>
        <strain evidence="2">cv. W1943</strain>
    </source>
</reference>
<dbReference type="PANTHER" id="PTHR48040">
    <property type="entry name" value="PLEIOTROPIC DRUG RESISTANCE PROTEIN 1-LIKE ISOFORM X1"/>
    <property type="match status" value="1"/>
</dbReference>
<dbReference type="STRING" id="4529.A0A0E0PXL8"/>
<protein>
    <submittedName>
        <fullName evidence="1">Uncharacterized protein</fullName>
    </submittedName>
</protein>
<organism evidence="1 2">
    <name type="scientific">Oryza rufipogon</name>
    <name type="common">Brownbeard rice</name>
    <name type="synonym">Asian wild rice</name>
    <dbReference type="NCBI Taxonomy" id="4529"/>
    <lineage>
        <taxon>Eukaryota</taxon>
        <taxon>Viridiplantae</taxon>
        <taxon>Streptophyta</taxon>
        <taxon>Embryophyta</taxon>
        <taxon>Tracheophyta</taxon>
        <taxon>Spermatophyta</taxon>
        <taxon>Magnoliopsida</taxon>
        <taxon>Liliopsida</taxon>
        <taxon>Poales</taxon>
        <taxon>Poaceae</taxon>
        <taxon>BOP clade</taxon>
        <taxon>Oryzoideae</taxon>
        <taxon>Oryzeae</taxon>
        <taxon>Oryzinae</taxon>
        <taxon>Oryza</taxon>
    </lineage>
</organism>
<dbReference type="HOGENOM" id="CLU_1858378_0_0_1"/>
<dbReference type="EnsemblPlants" id="ORUFI06G15080.1">
    <property type="protein sequence ID" value="ORUFI06G15080.1"/>
    <property type="gene ID" value="ORUFI06G15080"/>
</dbReference>
<reference evidence="1" key="2">
    <citation type="submission" date="2015-06" db="UniProtKB">
        <authorList>
            <consortium name="EnsemblPlants"/>
        </authorList>
    </citation>
    <scope>IDENTIFICATION</scope>
</reference>
<evidence type="ECO:0000313" key="1">
    <source>
        <dbReference type="EnsemblPlants" id="ORUFI06G15080.1"/>
    </source>
</evidence>
<accession>A0A0E0PXL8</accession>
<dbReference type="Proteomes" id="UP000008022">
    <property type="component" value="Unassembled WGS sequence"/>
</dbReference>
<dbReference type="AlphaFoldDB" id="A0A0E0PXL8"/>
<dbReference type="eggNOG" id="KOG0065">
    <property type="taxonomic scope" value="Eukaryota"/>
</dbReference>
<name>A0A0E0PXL8_ORYRU</name>
<dbReference type="Gramene" id="ORUFI06G15080.1">
    <property type="protein sequence ID" value="ORUFI06G15080.1"/>
    <property type="gene ID" value="ORUFI06G15080"/>
</dbReference>
<evidence type="ECO:0000313" key="2">
    <source>
        <dbReference type="Proteomes" id="UP000008022"/>
    </source>
</evidence>
<dbReference type="OMA" id="WWSTDNG"/>
<sequence length="131" mass="14600">MWWSTDNGVLLRSRASSRGEEDDDDEEALRWTALEKLPTYDRVRRAVLPVVDEGGGGGGGWEAGKNEVDERRALLERLVLVAEDDNERFLLKLKERIDRVGIDIPTIEVRFEHLEAEVASATAASPPSSTP</sequence>
<dbReference type="PANTHER" id="PTHR48040:SF35">
    <property type="entry name" value="ABC TRANSPORTER G FAMILY MEMBER 39-LIKE"/>
    <property type="match status" value="1"/>
</dbReference>
<proteinExistence type="predicted"/>